<dbReference type="PANTHER" id="PTHR24189:SF50">
    <property type="entry name" value="ANKYRIN REPEAT AND SOCS BOX PROTEIN 2"/>
    <property type="match status" value="1"/>
</dbReference>
<accession>A0AAD5XSW6</accession>
<sequence length="671" mass="71572">MGNQPSGMAVGPDGRPVLRYLVREGDVHLDLDGQPVYPIRADANGPAPTFRNEETQPDGRRILHFNMPSTLDTAAALRAYQLEMRQNGNNLFPMHHAAQHGQVDAIARLLDGGANINQDGNSREKPVHTAVQFGQLSVVQLLLARGADPCAAADWVFPASPRKMTPLHYAVLFHSGTRAGVHLSLRMAIALLDAGANPHSPPGAFRFACKEGRMDVADCILDRTDFPAPYPPDDRGALMFSLYSAYAFTGIDRAAVTSVVNKVLALDSTLVLTVNDYEPADEMKGPYTPYVENPHLILMRANTAGMQRQTPLLALMIGQAPITPAIRHLLDLGADPNLMVMDTNATALHMLATPPPGDVPDVEAVRLLVERGADTSARDILGRTAADVAVHPAIKALLRSHVALKMPASSAPAETKQGLSSLLVALKRSGTGTGATLRIEVGDDGLTALDWCLRNITTESVFPALDVLRLVVLDVGIRNRWAAHPTLSSFIYLIKKYDGDQDSATPLPKAVRLMTLRLACNLFSTPSGGAYMLHPHSNRGVTTALLINALLMEDVAVRKEAASLAFNIVTFDARVGADGARDQGHEDWACELVAAAGAALQNEEAEEIVLRLVATLAYLIRGASDAVLGLAAAVELAETVGTKASGATAGLASTKTTLVRLGNELVVLLNQ</sequence>
<dbReference type="PROSITE" id="PS50297">
    <property type="entry name" value="ANK_REP_REGION"/>
    <property type="match status" value="2"/>
</dbReference>
<feature type="domain" description="PUL" evidence="4">
    <location>
        <begin position="379"/>
        <end position="668"/>
    </location>
</feature>
<dbReference type="Proteomes" id="UP001212152">
    <property type="component" value="Unassembled WGS sequence"/>
</dbReference>
<evidence type="ECO:0000256" key="3">
    <source>
        <dbReference type="PROSITE-ProRule" id="PRU00023"/>
    </source>
</evidence>
<dbReference type="SMART" id="SM00248">
    <property type="entry name" value="ANK"/>
    <property type="match status" value="4"/>
</dbReference>
<dbReference type="InterPro" id="IPR013535">
    <property type="entry name" value="PUL_dom"/>
</dbReference>
<dbReference type="Gene3D" id="1.25.40.20">
    <property type="entry name" value="Ankyrin repeat-containing domain"/>
    <property type="match status" value="2"/>
</dbReference>
<protein>
    <recommendedName>
        <fullName evidence="4">PUL domain-containing protein</fullName>
    </recommendedName>
</protein>
<dbReference type="InterPro" id="IPR050745">
    <property type="entry name" value="Multifunctional_regulatory"/>
</dbReference>
<dbReference type="InterPro" id="IPR011989">
    <property type="entry name" value="ARM-like"/>
</dbReference>
<evidence type="ECO:0000313" key="5">
    <source>
        <dbReference type="EMBL" id="KAJ3181531.1"/>
    </source>
</evidence>
<keyword evidence="6" id="KW-1185">Reference proteome</keyword>
<dbReference type="GO" id="GO:0005737">
    <property type="term" value="C:cytoplasm"/>
    <property type="evidence" value="ECO:0007669"/>
    <property type="project" value="TreeGrafter"/>
</dbReference>
<dbReference type="Pfam" id="PF12796">
    <property type="entry name" value="Ank_2"/>
    <property type="match status" value="1"/>
</dbReference>
<evidence type="ECO:0000259" key="4">
    <source>
        <dbReference type="PROSITE" id="PS51396"/>
    </source>
</evidence>
<dbReference type="SUPFAM" id="SSF48403">
    <property type="entry name" value="Ankyrin repeat"/>
    <property type="match status" value="2"/>
</dbReference>
<feature type="repeat" description="ANK" evidence="3">
    <location>
        <begin position="122"/>
        <end position="154"/>
    </location>
</feature>
<feature type="repeat" description="ANK" evidence="3">
    <location>
        <begin position="89"/>
        <end position="121"/>
    </location>
</feature>
<evidence type="ECO:0000256" key="1">
    <source>
        <dbReference type="ARBA" id="ARBA00022737"/>
    </source>
</evidence>
<dbReference type="InterPro" id="IPR036770">
    <property type="entry name" value="Ankyrin_rpt-contain_sf"/>
</dbReference>
<dbReference type="PANTHER" id="PTHR24189">
    <property type="entry name" value="MYOTROPHIN"/>
    <property type="match status" value="1"/>
</dbReference>
<keyword evidence="1" id="KW-0677">Repeat</keyword>
<keyword evidence="2 3" id="KW-0040">ANK repeat</keyword>
<evidence type="ECO:0000256" key="2">
    <source>
        <dbReference type="ARBA" id="ARBA00023043"/>
    </source>
</evidence>
<organism evidence="5 6">
    <name type="scientific">Geranomyces variabilis</name>
    <dbReference type="NCBI Taxonomy" id="109894"/>
    <lineage>
        <taxon>Eukaryota</taxon>
        <taxon>Fungi</taxon>
        <taxon>Fungi incertae sedis</taxon>
        <taxon>Chytridiomycota</taxon>
        <taxon>Chytridiomycota incertae sedis</taxon>
        <taxon>Chytridiomycetes</taxon>
        <taxon>Spizellomycetales</taxon>
        <taxon>Powellomycetaceae</taxon>
        <taxon>Geranomyces</taxon>
    </lineage>
</organism>
<dbReference type="AlphaFoldDB" id="A0AAD5XSW6"/>
<dbReference type="EMBL" id="JADGJQ010000012">
    <property type="protein sequence ID" value="KAJ3181531.1"/>
    <property type="molecule type" value="Genomic_DNA"/>
</dbReference>
<evidence type="ECO:0000313" key="6">
    <source>
        <dbReference type="Proteomes" id="UP001212152"/>
    </source>
</evidence>
<dbReference type="GO" id="GO:0005634">
    <property type="term" value="C:nucleus"/>
    <property type="evidence" value="ECO:0007669"/>
    <property type="project" value="TreeGrafter"/>
</dbReference>
<feature type="repeat" description="ANK" evidence="3">
    <location>
        <begin position="343"/>
        <end position="380"/>
    </location>
</feature>
<dbReference type="InterPro" id="IPR002110">
    <property type="entry name" value="Ankyrin_rpt"/>
</dbReference>
<proteinExistence type="predicted"/>
<gene>
    <name evidence="5" type="ORF">HDU87_001141</name>
</gene>
<name>A0AAD5XSW6_9FUNG</name>
<comment type="caution">
    <text evidence="5">The sequence shown here is derived from an EMBL/GenBank/DDBJ whole genome shotgun (WGS) entry which is preliminary data.</text>
</comment>
<dbReference type="PROSITE" id="PS50088">
    <property type="entry name" value="ANK_REPEAT"/>
    <property type="match status" value="3"/>
</dbReference>
<dbReference type="Gene3D" id="1.25.10.10">
    <property type="entry name" value="Leucine-rich Repeat Variant"/>
    <property type="match status" value="1"/>
</dbReference>
<dbReference type="PROSITE" id="PS51396">
    <property type="entry name" value="PUL"/>
    <property type="match status" value="1"/>
</dbReference>
<dbReference type="Pfam" id="PF08324">
    <property type="entry name" value="PUL"/>
    <property type="match status" value="1"/>
</dbReference>
<reference evidence="5" key="1">
    <citation type="submission" date="2020-05" db="EMBL/GenBank/DDBJ databases">
        <title>Phylogenomic resolution of chytrid fungi.</title>
        <authorList>
            <person name="Stajich J.E."/>
            <person name="Amses K."/>
            <person name="Simmons R."/>
            <person name="Seto K."/>
            <person name="Myers J."/>
            <person name="Bonds A."/>
            <person name="Quandt C.A."/>
            <person name="Barry K."/>
            <person name="Liu P."/>
            <person name="Grigoriev I."/>
            <person name="Longcore J.E."/>
            <person name="James T.Y."/>
        </authorList>
    </citation>
    <scope>NUCLEOTIDE SEQUENCE</scope>
    <source>
        <strain evidence="5">JEL0379</strain>
    </source>
</reference>